<evidence type="ECO:0000313" key="1">
    <source>
        <dbReference type="EMBL" id="QDH89949.1"/>
    </source>
</evidence>
<reference evidence="1" key="1">
    <citation type="submission" date="2019-05" db="EMBL/GenBank/DDBJ databases">
        <title>Metatranscriptomic reconstruction reveals RNA viruses with the potential to shape carbon cycling in soil.</title>
        <authorList>
            <person name="Starr E.P."/>
            <person name="Nuccio E."/>
            <person name="Pett-Ridge J."/>
            <person name="Banfield J.F."/>
            <person name="Firestone M.K."/>
        </authorList>
    </citation>
    <scope>NUCLEOTIDE SEQUENCE</scope>
    <source>
        <strain evidence="1">H1_Bulk_29_scaffold_117</strain>
    </source>
</reference>
<organism evidence="1">
    <name type="scientific">Leviviridae sp</name>
    <dbReference type="NCBI Taxonomy" id="2027243"/>
    <lineage>
        <taxon>Viruses</taxon>
        <taxon>Riboviria</taxon>
        <taxon>Orthornavirae</taxon>
        <taxon>Lenarviricota</taxon>
        <taxon>Leviviricetes</taxon>
        <taxon>Norzivirales</taxon>
        <taxon>Fiersviridae</taxon>
    </lineage>
</organism>
<name>A0A514D8J7_9VIRU</name>
<dbReference type="EMBL" id="MN035138">
    <property type="protein sequence ID" value="QDH89949.1"/>
    <property type="molecule type" value="Genomic_RNA"/>
</dbReference>
<accession>A0A514D8J7</accession>
<protein>
    <submittedName>
        <fullName evidence="1">Uncharacterized protein</fullName>
    </submittedName>
</protein>
<gene>
    <name evidence="1" type="ORF">H1Bulk29117_000003</name>
</gene>
<dbReference type="Gene3D" id="2.40.160.220">
    <property type="match status" value="1"/>
</dbReference>
<proteinExistence type="predicted"/>
<sequence>MALADPQIITVATVAKSMPRILNEGTHSVYQMADQTFTLDVRHRTVKRDRKSRTVSLVAFTQRKVVADPLTAVNDFETLTESIQVDRPDAGFTSTEVNDQFVGFKTWFDTTMMGKIYGRES</sequence>